<comment type="caution">
    <text evidence="1">The sequence shown here is derived from an EMBL/GenBank/DDBJ whole genome shotgun (WGS) entry which is preliminary data.</text>
</comment>
<evidence type="ECO:0000313" key="1">
    <source>
        <dbReference type="EMBL" id="KAI7734207.1"/>
    </source>
</evidence>
<dbReference type="Proteomes" id="UP001206925">
    <property type="component" value="Unassembled WGS sequence"/>
</dbReference>
<dbReference type="EMBL" id="JAMZMK010009784">
    <property type="protein sequence ID" value="KAI7734207.1"/>
    <property type="molecule type" value="Genomic_DNA"/>
</dbReference>
<sequence>MRKGLCITSTEFSEPFEDLGDYETQITKPV</sequence>
<organism evidence="1 2">
    <name type="scientific">Ambrosia artemisiifolia</name>
    <name type="common">Common ragweed</name>
    <dbReference type="NCBI Taxonomy" id="4212"/>
    <lineage>
        <taxon>Eukaryota</taxon>
        <taxon>Viridiplantae</taxon>
        <taxon>Streptophyta</taxon>
        <taxon>Embryophyta</taxon>
        <taxon>Tracheophyta</taxon>
        <taxon>Spermatophyta</taxon>
        <taxon>Magnoliopsida</taxon>
        <taxon>eudicotyledons</taxon>
        <taxon>Gunneridae</taxon>
        <taxon>Pentapetalae</taxon>
        <taxon>asterids</taxon>
        <taxon>campanulids</taxon>
        <taxon>Asterales</taxon>
        <taxon>Asteraceae</taxon>
        <taxon>Asteroideae</taxon>
        <taxon>Heliantheae alliance</taxon>
        <taxon>Heliantheae</taxon>
        <taxon>Ambrosia</taxon>
    </lineage>
</organism>
<protein>
    <submittedName>
        <fullName evidence="1">Uncharacterized protein</fullName>
    </submittedName>
</protein>
<name>A0AAD5C325_AMBAR</name>
<gene>
    <name evidence="1" type="ORF">M8C21_003408</name>
</gene>
<keyword evidence="2" id="KW-1185">Reference proteome</keyword>
<evidence type="ECO:0000313" key="2">
    <source>
        <dbReference type="Proteomes" id="UP001206925"/>
    </source>
</evidence>
<dbReference type="AlphaFoldDB" id="A0AAD5C325"/>
<proteinExistence type="predicted"/>
<reference evidence="1" key="1">
    <citation type="submission" date="2022-06" db="EMBL/GenBank/DDBJ databases">
        <title>Uncovering the hologenomic basis of an extraordinary plant invasion.</title>
        <authorList>
            <person name="Bieker V.C."/>
            <person name="Martin M.D."/>
            <person name="Gilbert T."/>
            <person name="Hodgins K."/>
            <person name="Battlay P."/>
            <person name="Petersen B."/>
            <person name="Wilson J."/>
        </authorList>
    </citation>
    <scope>NUCLEOTIDE SEQUENCE</scope>
    <source>
        <strain evidence="1">AA19_3_7</strain>
        <tissue evidence="1">Leaf</tissue>
    </source>
</reference>
<accession>A0AAD5C325</accession>